<dbReference type="InterPro" id="IPR001296">
    <property type="entry name" value="Glyco_trans_1"/>
</dbReference>
<dbReference type="AlphaFoldDB" id="A0A1N7CHS5"/>
<keyword evidence="2" id="KW-0812">Transmembrane</keyword>
<dbReference type="PANTHER" id="PTHR46401:SF2">
    <property type="entry name" value="GLYCOSYLTRANSFERASE WBBK-RELATED"/>
    <property type="match status" value="1"/>
</dbReference>
<sequence length="347" mass="38069">MPTVHINGKWLRQPFTGVQRYSDEIAKNLTNAQGFRFVLHVPKGASAPEWADKATMTTRVAPVSGLLFEQFYLPVVSRGGLLLTFGGTAPLIKRRQLVTFHDATPFRFPATYTKLFVAFYFVAYFILSRTALIVMTVSEFSRGELAEVLRTSPRRFMVVPCAANGLSEIEPNKPDLEWRTGSYLVVGTYALHKNLVGPVRALSDSGRTAVVVGAAADDRVYSSVSATFGPGVTIAKRLTDAELAWLYRNARALVFPSLYEGFGLPVLEAQTMRCPVVASTAASIPEVAGDGALYFEPEAPEDLLKQLDELESSDSVVDGLVDRALGNAARFSWETSAERIVEWLHAQ</sequence>
<proteinExistence type="predicted"/>
<keyword evidence="2" id="KW-1133">Transmembrane helix</keyword>
<feature type="domain" description="Glycosyl transferase family 1" evidence="3">
    <location>
        <begin position="183"/>
        <end position="314"/>
    </location>
</feature>
<keyword evidence="2" id="KW-0472">Membrane</keyword>
<accession>A0A1N7CHS5</accession>
<dbReference type="Gene3D" id="3.40.50.2000">
    <property type="entry name" value="Glycogen Phosphorylase B"/>
    <property type="match status" value="1"/>
</dbReference>
<gene>
    <name evidence="4" type="ORF">SAMN05445060_0151</name>
</gene>
<feature type="transmembrane region" description="Helical" evidence="2">
    <location>
        <begin position="112"/>
        <end position="135"/>
    </location>
</feature>
<dbReference type="Proteomes" id="UP000186218">
    <property type="component" value="Unassembled WGS sequence"/>
</dbReference>
<protein>
    <submittedName>
        <fullName evidence="4">Glycosyltransferase involved in cell wall bisynthesis</fullName>
    </submittedName>
</protein>
<dbReference type="Pfam" id="PF00534">
    <property type="entry name" value="Glycos_transf_1"/>
    <property type="match status" value="1"/>
</dbReference>
<evidence type="ECO:0000313" key="4">
    <source>
        <dbReference type="EMBL" id="SIR63171.1"/>
    </source>
</evidence>
<evidence type="ECO:0000313" key="5">
    <source>
        <dbReference type="Proteomes" id="UP000186218"/>
    </source>
</evidence>
<dbReference type="SUPFAM" id="SSF53756">
    <property type="entry name" value="UDP-Glycosyltransferase/glycogen phosphorylase"/>
    <property type="match status" value="1"/>
</dbReference>
<dbReference type="PANTHER" id="PTHR46401">
    <property type="entry name" value="GLYCOSYLTRANSFERASE WBBK-RELATED"/>
    <property type="match status" value="1"/>
</dbReference>
<evidence type="ECO:0000256" key="2">
    <source>
        <dbReference type="SAM" id="Phobius"/>
    </source>
</evidence>
<dbReference type="GO" id="GO:0016757">
    <property type="term" value="F:glycosyltransferase activity"/>
    <property type="evidence" value="ECO:0007669"/>
    <property type="project" value="InterPro"/>
</dbReference>
<dbReference type="EMBL" id="FTNT01000001">
    <property type="protein sequence ID" value="SIR63171.1"/>
    <property type="molecule type" value="Genomic_DNA"/>
</dbReference>
<reference evidence="4 5" key="1">
    <citation type="submission" date="2017-01" db="EMBL/GenBank/DDBJ databases">
        <authorList>
            <person name="Mah S.A."/>
            <person name="Swanson W.J."/>
            <person name="Moy G.W."/>
            <person name="Vacquier V.D."/>
        </authorList>
    </citation>
    <scope>NUCLEOTIDE SEQUENCE [LARGE SCALE GENOMIC DNA]</scope>
    <source>
        <strain evidence="4 5">CPCC 203464</strain>
    </source>
</reference>
<keyword evidence="5" id="KW-1185">Reference proteome</keyword>
<dbReference type="STRING" id="1344003.SAMN05445060_0151"/>
<dbReference type="RefSeq" id="WP_076475642.1">
    <property type="nucleotide sequence ID" value="NZ_FTNT01000001.1"/>
</dbReference>
<keyword evidence="1 4" id="KW-0808">Transferase</keyword>
<name>A0A1N7CHS5_9NOCA</name>
<organism evidence="4 5">
    <name type="scientific">Williamsia sterculiae</name>
    <dbReference type="NCBI Taxonomy" id="1344003"/>
    <lineage>
        <taxon>Bacteria</taxon>
        <taxon>Bacillati</taxon>
        <taxon>Actinomycetota</taxon>
        <taxon>Actinomycetes</taxon>
        <taxon>Mycobacteriales</taxon>
        <taxon>Nocardiaceae</taxon>
        <taxon>Williamsia</taxon>
    </lineage>
</organism>
<dbReference type="CDD" id="cd03809">
    <property type="entry name" value="GT4_MtfB-like"/>
    <property type="match status" value="1"/>
</dbReference>
<evidence type="ECO:0000259" key="3">
    <source>
        <dbReference type="Pfam" id="PF00534"/>
    </source>
</evidence>
<dbReference type="GO" id="GO:0009103">
    <property type="term" value="P:lipopolysaccharide biosynthetic process"/>
    <property type="evidence" value="ECO:0007669"/>
    <property type="project" value="TreeGrafter"/>
</dbReference>
<evidence type="ECO:0000256" key="1">
    <source>
        <dbReference type="ARBA" id="ARBA00022679"/>
    </source>
</evidence>